<accession>A0ABY7TP96</accession>
<dbReference type="EMBL" id="CP117411">
    <property type="protein sequence ID" value="WCT75062.1"/>
    <property type="molecule type" value="Genomic_DNA"/>
</dbReference>
<dbReference type="Proteomes" id="UP001220395">
    <property type="component" value="Chromosome"/>
</dbReference>
<name>A0ABY7TP96_9SPHN</name>
<gene>
    <name evidence="1" type="ORF">PQ455_07555</name>
</gene>
<sequence>MTLQAKSCRPTKPFGLWLLDQRRRPGWIGDLARAAERDPLFPRLGMPFDVMARVREGMADGDPQAAVDAAANEWFGGNGWRLGCLIEPEQVKEREAA</sequence>
<protein>
    <submittedName>
        <fullName evidence="1">Uncharacterized protein</fullName>
    </submittedName>
</protein>
<proteinExistence type="predicted"/>
<keyword evidence="2" id="KW-1185">Reference proteome</keyword>
<evidence type="ECO:0000313" key="2">
    <source>
        <dbReference type="Proteomes" id="UP001220395"/>
    </source>
</evidence>
<reference evidence="1 2" key="1">
    <citation type="submission" date="2023-02" db="EMBL/GenBank/DDBJ databases">
        <title>Genome sequence of Sphingomonas naphthae.</title>
        <authorList>
            <person name="Kim S."/>
            <person name="Heo J."/>
            <person name="Kwon S.-W."/>
        </authorList>
    </citation>
    <scope>NUCLEOTIDE SEQUENCE [LARGE SCALE GENOMIC DNA]</scope>
    <source>
        <strain evidence="1 2">KACC 18716</strain>
    </source>
</reference>
<organism evidence="1 2">
    <name type="scientific">Sphingomonas naphthae</name>
    <dbReference type="NCBI Taxonomy" id="1813468"/>
    <lineage>
        <taxon>Bacteria</taxon>
        <taxon>Pseudomonadati</taxon>
        <taxon>Pseudomonadota</taxon>
        <taxon>Alphaproteobacteria</taxon>
        <taxon>Sphingomonadales</taxon>
        <taxon>Sphingomonadaceae</taxon>
        <taxon>Sphingomonas</taxon>
    </lineage>
</organism>
<evidence type="ECO:0000313" key="1">
    <source>
        <dbReference type="EMBL" id="WCT75062.1"/>
    </source>
</evidence>
<dbReference type="RefSeq" id="WP_273690590.1">
    <property type="nucleotide sequence ID" value="NZ_CP117411.1"/>
</dbReference>